<evidence type="ECO:0000256" key="1">
    <source>
        <dbReference type="SAM" id="MobiDB-lite"/>
    </source>
</evidence>
<dbReference type="AlphaFoldDB" id="A0A919W342"/>
<comment type="caution">
    <text evidence="2">The sequence shown here is derived from an EMBL/GenBank/DDBJ whole genome shotgun (WGS) entry which is preliminary data.</text>
</comment>
<dbReference type="EMBL" id="BOQN01000023">
    <property type="protein sequence ID" value="GIM90140.1"/>
    <property type="molecule type" value="Genomic_DNA"/>
</dbReference>
<organism evidence="2 3">
    <name type="scientific">Paractinoplanes toevensis</name>
    <dbReference type="NCBI Taxonomy" id="571911"/>
    <lineage>
        <taxon>Bacteria</taxon>
        <taxon>Bacillati</taxon>
        <taxon>Actinomycetota</taxon>
        <taxon>Actinomycetes</taxon>
        <taxon>Micromonosporales</taxon>
        <taxon>Micromonosporaceae</taxon>
        <taxon>Paractinoplanes</taxon>
    </lineage>
</organism>
<evidence type="ECO:0000313" key="3">
    <source>
        <dbReference type="Proteomes" id="UP000677082"/>
    </source>
</evidence>
<reference evidence="2 3" key="1">
    <citation type="submission" date="2021-03" db="EMBL/GenBank/DDBJ databases">
        <title>Whole genome shotgun sequence of Actinoplanes toevensis NBRC 105298.</title>
        <authorList>
            <person name="Komaki H."/>
            <person name="Tamura T."/>
        </authorList>
    </citation>
    <scope>NUCLEOTIDE SEQUENCE [LARGE SCALE GENOMIC DNA]</scope>
    <source>
        <strain evidence="2 3">NBRC 105298</strain>
    </source>
</reference>
<feature type="compositionally biased region" description="Acidic residues" evidence="1">
    <location>
        <begin position="117"/>
        <end position="127"/>
    </location>
</feature>
<sequence length="287" mass="30253">MNEHFTPEPADAGTSPVPSIDLVAGDPPVPITVWRTARSEQDTSRSIPTRLAYRIVAAYSHPGEAVIDLTDGHAMAGVTASGGRVHHKAWFSDIATLTVGPPSIADETDPPAGDADPPGDDDGSDDEDAVAMTAWFGDDLTHPDPAAQPSPHADADVRMGAALVVANWPLDPSDTTNHVRLSWLLAACSTMLRPGGCLVLVVAVPTGMAATPQDFTPVVKSACRAGLGYLQHIVAVAADTDGDTFSYHATDEELIALQHARAQQWFVHITVHADLLVFTPTGGEHRD</sequence>
<accession>A0A919W342</accession>
<proteinExistence type="predicted"/>
<feature type="region of interest" description="Disordered" evidence="1">
    <location>
        <begin position="100"/>
        <end position="127"/>
    </location>
</feature>
<evidence type="ECO:0000313" key="2">
    <source>
        <dbReference type="EMBL" id="GIM90140.1"/>
    </source>
</evidence>
<feature type="region of interest" description="Disordered" evidence="1">
    <location>
        <begin position="1"/>
        <end position="24"/>
    </location>
</feature>
<dbReference type="RefSeq" id="WP_213006081.1">
    <property type="nucleotide sequence ID" value="NZ_BOQN01000023.1"/>
</dbReference>
<keyword evidence="3" id="KW-1185">Reference proteome</keyword>
<gene>
    <name evidence="2" type="ORF">Ato02nite_019330</name>
</gene>
<protein>
    <submittedName>
        <fullName evidence="2">Uncharacterized protein</fullName>
    </submittedName>
</protein>
<dbReference type="Proteomes" id="UP000677082">
    <property type="component" value="Unassembled WGS sequence"/>
</dbReference>
<name>A0A919W342_9ACTN</name>